<dbReference type="Proteomes" id="UP000305921">
    <property type="component" value="Unassembled WGS sequence"/>
</dbReference>
<dbReference type="InterPro" id="IPR050177">
    <property type="entry name" value="Lipid_A_modif_metabolic_enz"/>
</dbReference>
<dbReference type="Pfam" id="PF01370">
    <property type="entry name" value="Epimerase"/>
    <property type="match status" value="1"/>
</dbReference>
<keyword evidence="3" id="KW-1185">Reference proteome</keyword>
<dbReference type="PANTHER" id="PTHR43245">
    <property type="entry name" value="BIFUNCTIONAL POLYMYXIN RESISTANCE PROTEIN ARNA"/>
    <property type="match status" value="1"/>
</dbReference>
<name>A0A5R9E2B2_9ACTN</name>
<dbReference type="Gene3D" id="3.40.50.720">
    <property type="entry name" value="NAD(P)-binding Rossmann-like Domain"/>
    <property type="match status" value="1"/>
</dbReference>
<organism evidence="2 3">
    <name type="scientific">Streptomyces marianii</name>
    <dbReference type="NCBI Taxonomy" id="1817406"/>
    <lineage>
        <taxon>Bacteria</taxon>
        <taxon>Bacillati</taxon>
        <taxon>Actinomycetota</taxon>
        <taxon>Actinomycetes</taxon>
        <taxon>Kitasatosporales</taxon>
        <taxon>Streptomycetaceae</taxon>
        <taxon>Streptomyces</taxon>
    </lineage>
</organism>
<protein>
    <submittedName>
        <fullName evidence="2">NAD(P)-dependent oxidoreductase</fullName>
    </submittedName>
</protein>
<dbReference type="AlphaFoldDB" id="A0A5R9E2B2"/>
<dbReference type="InterPro" id="IPR036291">
    <property type="entry name" value="NAD(P)-bd_dom_sf"/>
</dbReference>
<sequence length="355" mass="37218">MSRRNAGAGSRALAGIAQERQAGMTRRRILITGATGFVGSRVAALLSTGDATGSSPAIRLLAHRRRPRLGPGVRTEVRTGSLDRPDSLRGICDGVDTVLHLASKIGGTLRTCTEVNDGGTAALLAEAERAGVRRVIQLGTTAVYRDGRHLCAREGELTVGPTTATSVTRLAGEERVLASGGLVLRPHLVYGSGDTWVVPALAEFIRVVPHWVAGGLARVSVIGVADLARVIAALAVRDSLPVGEVLHASRPEPVRVRALIEATAAALDLPLPQGELTRAQAAEQLGAARDATWRRRLSLLTVDHWYDSSHLWNLLGTGPALEFAADFAESVPWYRASAGLSPRRAAGPGGGLAGP</sequence>
<comment type="caution">
    <text evidence="2">The sequence shown here is derived from an EMBL/GenBank/DDBJ whole genome shotgun (WGS) entry which is preliminary data.</text>
</comment>
<dbReference type="SUPFAM" id="SSF51735">
    <property type="entry name" value="NAD(P)-binding Rossmann-fold domains"/>
    <property type="match status" value="1"/>
</dbReference>
<accession>A0A5R9E2B2</accession>
<dbReference type="EMBL" id="VAWE01000001">
    <property type="protein sequence ID" value="TLQ42484.1"/>
    <property type="molecule type" value="Genomic_DNA"/>
</dbReference>
<feature type="domain" description="NAD-dependent epimerase/dehydratase" evidence="1">
    <location>
        <begin position="29"/>
        <end position="239"/>
    </location>
</feature>
<evidence type="ECO:0000259" key="1">
    <source>
        <dbReference type="Pfam" id="PF01370"/>
    </source>
</evidence>
<gene>
    <name evidence="2" type="ORF">FEF34_04045</name>
</gene>
<dbReference type="OrthoDB" id="3174087at2"/>
<evidence type="ECO:0000313" key="3">
    <source>
        <dbReference type="Proteomes" id="UP000305921"/>
    </source>
</evidence>
<dbReference type="InterPro" id="IPR001509">
    <property type="entry name" value="Epimerase_deHydtase"/>
</dbReference>
<evidence type="ECO:0000313" key="2">
    <source>
        <dbReference type="EMBL" id="TLQ42484.1"/>
    </source>
</evidence>
<reference evidence="2 3" key="1">
    <citation type="submission" date="2019-05" db="EMBL/GenBank/DDBJ databases">
        <title>Streptomyces marianii sp. nov., a novel marine actinomycete from southern coast of India.</title>
        <authorList>
            <person name="Iniyan A.M."/>
            <person name="Wink J."/>
            <person name="Ramprasad E."/>
            <person name="Ramana C.V."/>
            <person name="Bunk B."/>
            <person name="Sproer C."/>
            <person name="Joseph F.-J.R.S."/>
            <person name="Vincent S.G.P."/>
        </authorList>
    </citation>
    <scope>NUCLEOTIDE SEQUENCE [LARGE SCALE GENOMIC DNA]</scope>
    <source>
        <strain evidence="2 3">ICN19</strain>
    </source>
</reference>
<proteinExistence type="predicted"/>